<feature type="transmembrane region" description="Helical" evidence="7">
    <location>
        <begin position="39"/>
        <end position="59"/>
    </location>
</feature>
<dbReference type="GO" id="GO:0005886">
    <property type="term" value="C:plasma membrane"/>
    <property type="evidence" value="ECO:0007669"/>
    <property type="project" value="UniProtKB-SubCell"/>
</dbReference>
<evidence type="ECO:0000256" key="5">
    <source>
        <dbReference type="ARBA" id="ARBA00022989"/>
    </source>
</evidence>
<evidence type="ECO:0000256" key="4">
    <source>
        <dbReference type="ARBA" id="ARBA00022692"/>
    </source>
</evidence>
<comment type="caution">
    <text evidence="9">The sequence shown here is derived from an EMBL/GenBank/DDBJ whole genome shotgun (WGS) entry which is preliminary data.</text>
</comment>
<dbReference type="AlphaFoldDB" id="A0A2S9K3E1"/>
<name>A0A2S9K3E1_9BURK</name>
<evidence type="ECO:0000259" key="8">
    <source>
        <dbReference type="Pfam" id="PF03458"/>
    </source>
</evidence>
<protein>
    <recommendedName>
        <fullName evidence="8">Glycine transporter domain-containing protein</fullName>
    </recommendedName>
</protein>
<keyword evidence="10" id="KW-1185">Reference proteome</keyword>
<organism evidence="9 10">
    <name type="scientific">Malikia granosa</name>
    <dbReference type="NCBI Taxonomy" id="263067"/>
    <lineage>
        <taxon>Bacteria</taxon>
        <taxon>Pseudomonadati</taxon>
        <taxon>Pseudomonadota</taxon>
        <taxon>Betaproteobacteria</taxon>
        <taxon>Burkholderiales</taxon>
        <taxon>Comamonadaceae</taxon>
        <taxon>Malikia</taxon>
    </lineage>
</organism>
<evidence type="ECO:0000256" key="7">
    <source>
        <dbReference type="SAM" id="Phobius"/>
    </source>
</evidence>
<feature type="transmembrane region" description="Helical" evidence="7">
    <location>
        <begin position="99"/>
        <end position="120"/>
    </location>
</feature>
<feature type="domain" description="Glycine transporter" evidence="8">
    <location>
        <begin position="103"/>
        <end position="175"/>
    </location>
</feature>
<keyword evidence="3" id="KW-1003">Cell membrane</keyword>
<comment type="similarity">
    <text evidence="2">Belongs to the UPF0126 family.</text>
</comment>
<dbReference type="Pfam" id="PF03458">
    <property type="entry name" value="Gly_transporter"/>
    <property type="match status" value="2"/>
</dbReference>
<dbReference type="PANTHER" id="PTHR30506">
    <property type="entry name" value="INNER MEMBRANE PROTEIN"/>
    <property type="match status" value="1"/>
</dbReference>
<evidence type="ECO:0000256" key="3">
    <source>
        <dbReference type="ARBA" id="ARBA00022475"/>
    </source>
</evidence>
<evidence type="ECO:0000256" key="1">
    <source>
        <dbReference type="ARBA" id="ARBA00004651"/>
    </source>
</evidence>
<feature type="domain" description="Glycine transporter" evidence="8">
    <location>
        <begin position="15"/>
        <end position="88"/>
    </location>
</feature>
<feature type="transmembrane region" description="Helical" evidence="7">
    <location>
        <begin position="183"/>
        <end position="202"/>
    </location>
</feature>
<keyword evidence="5 7" id="KW-1133">Transmembrane helix</keyword>
<evidence type="ECO:0000313" key="9">
    <source>
        <dbReference type="EMBL" id="PRD64961.1"/>
    </source>
</evidence>
<dbReference type="Proteomes" id="UP000238589">
    <property type="component" value="Unassembled WGS sequence"/>
</dbReference>
<proteinExistence type="inferred from homology"/>
<gene>
    <name evidence="9" type="ORF">C6P64_11875</name>
</gene>
<feature type="transmembrane region" description="Helical" evidence="7">
    <location>
        <begin position="126"/>
        <end position="147"/>
    </location>
</feature>
<dbReference type="PANTHER" id="PTHR30506:SF3">
    <property type="entry name" value="UPF0126 INNER MEMBRANE PROTEIN YADS-RELATED"/>
    <property type="match status" value="1"/>
</dbReference>
<dbReference type="InterPro" id="IPR005115">
    <property type="entry name" value="Gly_transporter"/>
</dbReference>
<feature type="transmembrane region" description="Helical" evidence="7">
    <location>
        <begin position="65"/>
        <end position="87"/>
    </location>
</feature>
<evidence type="ECO:0000256" key="6">
    <source>
        <dbReference type="ARBA" id="ARBA00023136"/>
    </source>
</evidence>
<comment type="subcellular location">
    <subcellularLocation>
        <location evidence="1">Cell membrane</location>
        <topology evidence="1">Multi-pass membrane protein</topology>
    </subcellularLocation>
</comment>
<evidence type="ECO:0000313" key="10">
    <source>
        <dbReference type="Proteomes" id="UP000238589"/>
    </source>
</evidence>
<sequence>MITFSNWGEWMRHSLELSATIAFTLSGVMTAARSRLDGVGVYAVSFLAALGGGTLRDILLDLRPFFWVQHVEYLWGVMALSTAAMIFMRRRHFEPTEKVIQLPDALGLGLFAAVGVDVASSHGMPALVAVLMGVITPVFGGVLRDIVCNQIPAAFIDHRPYALCAFLGGWLYLGLQALNTPDWLTLTATVFFTAGLRMLALWRDWQLPIWRVDR</sequence>
<dbReference type="RefSeq" id="WP_105748784.1">
    <property type="nucleotide sequence ID" value="NZ_PVLQ01000040.1"/>
</dbReference>
<reference evidence="9 10" key="1">
    <citation type="submission" date="2018-03" db="EMBL/GenBank/DDBJ databases">
        <title>Comparative genomics illustrates the genes involved in a hyperalkaliphilic mechanisms of Serpentinomonas isolated from highly-alkaline calcium-rich serpentinized springs.</title>
        <authorList>
            <person name="Suzuki S."/>
            <person name="Ishii S."/>
            <person name="Walworth N."/>
            <person name="Bird L."/>
            <person name="Kuenen J.G."/>
            <person name="Nealson K.H."/>
        </authorList>
    </citation>
    <scope>NUCLEOTIDE SEQUENCE [LARGE SCALE GENOMIC DNA]</scope>
    <source>
        <strain evidence="9 10">P1</strain>
    </source>
</reference>
<accession>A0A2S9K3E1</accession>
<keyword evidence="6 7" id="KW-0472">Membrane</keyword>
<feature type="transmembrane region" description="Helical" evidence="7">
    <location>
        <begin position="159"/>
        <end position="177"/>
    </location>
</feature>
<dbReference type="EMBL" id="PVLQ01000040">
    <property type="protein sequence ID" value="PRD64961.1"/>
    <property type="molecule type" value="Genomic_DNA"/>
</dbReference>
<keyword evidence="4 7" id="KW-0812">Transmembrane</keyword>
<evidence type="ECO:0000256" key="2">
    <source>
        <dbReference type="ARBA" id="ARBA00008193"/>
    </source>
</evidence>
<dbReference type="OrthoDB" id="9791874at2"/>